<evidence type="ECO:0000313" key="2">
    <source>
        <dbReference type="EMBL" id="KAJ8475618.1"/>
    </source>
</evidence>
<name>A0AAV8QMK5_ENSVE</name>
<dbReference type="PANTHER" id="PTHR20930">
    <property type="entry name" value="OVARIAN CARCINOMA ANTIGEN CA125-RELATED"/>
    <property type="match status" value="1"/>
</dbReference>
<organism evidence="2 3">
    <name type="scientific">Ensete ventricosum</name>
    <name type="common">Abyssinian banana</name>
    <name type="synonym">Musa ensete</name>
    <dbReference type="NCBI Taxonomy" id="4639"/>
    <lineage>
        <taxon>Eukaryota</taxon>
        <taxon>Viridiplantae</taxon>
        <taxon>Streptophyta</taxon>
        <taxon>Embryophyta</taxon>
        <taxon>Tracheophyta</taxon>
        <taxon>Spermatophyta</taxon>
        <taxon>Magnoliopsida</taxon>
        <taxon>Liliopsida</taxon>
        <taxon>Zingiberales</taxon>
        <taxon>Musaceae</taxon>
        <taxon>Ensete</taxon>
    </lineage>
</organism>
<protein>
    <recommendedName>
        <fullName evidence="1">Nbr1 FW domain-containing protein</fullName>
    </recommendedName>
</protein>
<dbReference type="InterPro" id="IPR013783">
    <property type="entry name" value="Ig-like_fold"/>
</dbReference>
<dbReference type="InterPro" id="IPR032350">
    <property type="entry name" value="Nbr1_FW"/>
</dbReference>
<comment type="caution">
    <text evidence="2">The sequence shown here is derived from an EMBL/GenBank/DDBJ whole genome shotgun (WGS) entry which is preliminary data.</text>
</comment>
<sequence>MLAAVDLPFANGLHSVGHSNQRDDDAYNDIGRPFHRGIICDGCGMYPIIGRKTMKDYDFSKTSKEADFTRIDKIWRMQNNGTTRWPYRTQLVWAGGDKFANKDSFLFEIPVGGISVNKEVDVAVDLTSPAVPGRYFSHWRLASPFGKCLDNEFGFILRWISLNQTLLLEMLNPFIMLLLNPRPATLQGFSDRATNKKLLTKRGGSIKQA</sequence>
<gene>
    <name evidence="2" type="ORF">OPV22_019345</name>
</gene>
<dbReference type="PANTHER" id="PTHR20930:SF0">
    <property type="entry name" value="PROTEIN ILRUN"/>
    <property type="match status" value="1"/>
</dbReference>
<accession>A0AAV8QMK5</accession>
<dbReference type="CDD" id="cd14947">
    <property type="entry name" value="NBR1_like"/>
    <property type="match status" value="1"/>
</dbReference>
<feature type="domain" description="Nbr1 FW" evidence="1">
    <location>
        <begin position="69"/>
        <end position="147"/>
    </location>
</feature>
<evidence type="ECO:0000313" key="3">
    <source>
        <dbReference type="Proteomes" id="UP001222027"/>
    </source>
</evidence>
<reference evidence="2 3" key="1">
    <citation type="submission" date="2022-12" db="EMBL/GenBank/DDBJ databases">
        <title>Chromosome-scale assembly of the Ensete ventricosum genome.</title>
        <authorList>
            <person name="Dussert Y."/>
            <person name="Stocks J."/>
            <person name="Wendawek A."/>
            <person name="Woldeyes F."/>
            <person name="Nichols R.A."/>
            <person name="Borrell J.S."/>
        </authorList>
    </citation>
    <scope>NUCLEOTIDE SEQUENCE [LARGE SCALE GENOMIC DNA]</scope>
    <source>
        <strain evidence="3">cv. Maze</strain>
        <tissue evidence="2">Seeds</tissue>
    </source>
</reference>
<dbReference type="AlphaFoldDB" id="A0AAV8QMK5"/>
<proteinExistence type="predicted"/>
<dbReference type="Proteomes" id="UP001222027">
    <property type="component" value="Unassembled WGS sequence"/>
</dbReference>
<dbReference type="Gene3D" id="2.60.40.10">
    <property type="entry name" value="Immunoglobulins"/>
    <property type="match status" value="1"/>
</dbReference>
<evidence type="ECO:0000259" key="1">
    <source>
        <dbReference type="Pfam" id="PF16158"/>
    </source>
</evidence>
<dbReference type="EMBL" id="JAQQAF010000006">
    <property type="protein sequence ID" value="KAJ8475618.1"/>
    <property type="molecule type" value="Genomic_DNA"/>
</dbReference>
<dbReference type="Pfam" id="PF16158">
    <property type="entry name" value="N_BRCA1_IG"/>
    <property type="match status" value="1"/>
</dbReference>
<keyword evidence="3" id="KW-1185">Reference proteome</keyword>
<dbReference type="Gene3D" id="1.10.8.10">
    <property type="entry name" value="DNA helicase RuvA subunit, C-terminal domain"/>
    <property type="match status" value="1"/>
</dbReference>